<dbReference type="EMBL" id="FR719191">
    <property type="protein sequence ID" value="CBX80911.1"/>
    <property type="molecule type" value="Genomic_DNA"/>
</dbReference>
<proteinExistence type="predicted"/>
<reference evidence="1" key="1">
    <citation type="journal article" date="2011" name="J. Bacteriol.">
        <title>Genome Sequence of an Erwinia amylovora Strain with Pathogenicity Restricted to Rubus Plants.</title>
        <authorList>
            <person name="Powney R."/>
            <person name="Smits T.H."/>
            <person name="Sawbridge T."/>
            <person name="Frey B."/>
            <person name="Blom J."/>
            <person name="Frey J.E."/>
            <person name="Plummer K.M."/>
            <person name="Beer S.V."/>
            <person name="Luck J."/>
            <person name="Duffy B."/>
            <person name="Rodoni B."/>
        </authorList>
    </citation>
    <scope>NUCLEOTIDE SEQUENCE</scope>
    <source>
        <strain evidence="1">ATCC BAA-2158</strain>
    </source>
</reference>
<name>E5B691_ERWAM</name>
<gene>
    <name evidence="1" type="ORF">EAIL5_2091</name>
</gene>
<evidence type="ECO:0000313" key="1">
    <source>
        <dbReference type="EMBL" id="CBX80911.1"/>
    </source>
</evidence>
<organism evidence="1">
    <name type="scientific">Erwinia amylovora ATCC BAA-2158</name>
    <dbReference type="NCBI Taxonomy" id="889211"/>
    <lineage>
        <taxon>Bacteria</taxon>
        <taxon>Pseudomonadati</taxon>
        <taxon>Pseudomonadota</taxon>
        <taxon>Gammaproteobacteria</taxon>
        <taxon>Enterobacterales</taxon>
        <taxon>Erwiniaceae</taxon>
        <taxon>Erwinia</taxon>
    </lineage>
</organism>
<sequence length="57" mass="6567">MISPCHCYRDTLFALWPYCRGLVQISGALNALLIPGWPVASFKLYRQGGQLKSRWWP</sequence>
<accession>E5B691</accession>
<protein>
    <submittedName>
        <fullName evidence="1">Uncharacterized protein</fullName>
    </submittedName>
</protein>
<dbReference type="AlphaFoldDB" id="E5B691"/>